<dbReference type="Proteomes" id="UP000517547">
    <property type="component" value="Unassembled WGS sequence"/>
</dbReference>
<protein>
    <submittedName>
        <fullName evidence="2">DUF1302 domain-containing protein</fullName>
    </submittedName>
</protein>
<evidence type="ECO:0000256" key="1">
    <source>
        <dbReference type="SAM" id="SignalP"/>
    </source>
</evidence>
<feature type="signal peptide" evidence="1">
    <location>
        <begin position="1"/>
        <end position="29"/>
    </location>
</feature>
<name>A0A7Y8CBE8_9PSED</name>
<dbReference type="AlphaFoldDB" id="A0A7Y8CBE8"/>
<dbReference type="InterPro" id="IPR010727">
    <property type="entry name" value="DUF1302"/>
</dbReference>
<proteinExistence type="predicted"/>
<dbReference type="EMBL" id="JACAQE010000001">
    <property type="protein sequence ID" value="NWC12659.1"/>
    <property type="molecule type" value="Genomic_DNA"/>
</dbReference>
<feature type="chain" id="PRO_5031231727" evidence="1">
    <location>
        <begin position="30"/>
        <end position="620"/>
    </location>
</feature>
<keyword evidence="1" id="KW-0732">Signal</keyword>
<dbReference type="Pfam" id="PF06980">
    <property type="entry name" value="DUF1302"/>
    <property type="match status" value="1"/>
</dbReference>
<dbReference type="RefSeq" id="WP_042936193.1">
    <property type="nucleotide sequence ID" value="NZ_JACAQE010000001.1"/>
</dbReference>
<reference evidence="2 3" key="1">
    <citation type="submission" date="2020-04" db="EMBL/GenBank/DDBJ databases">
        <title>Molecular characterization of pseudomonads from Agaricus bisporus reveal novel blotch 2 pathogens in Western Europe.</title>
        <authorList>
            <person name="Taparia T."/>
            <person name="Krijger M."/>
            <person name="Haynes E."/>
            <person name="Elpinstone J.G."/>
            <person name="Noble R."/>
            <person name="Van Der Wolf J."/>
        </authorList>
    </citation>
    <scope>NUCLEOTIDE SEQUENCE [LARGE SCALE GENOMIC DNA]</scope>
    <source>
        <strain evidence="2 3">IPO3738</strain>
    </source>
</reference>
<sequence length="620" mass="67045">MTRKQPPWQQARLPLALGLAALASTPALAIDFDIGEFHGQFDSSLSVGSSWSLNNPEKELLSSHSADDGRLNFKKGDAFSRVFKGVHDLELKYGDSGVFVRGKYWYDFALKDEHQRFKDIDDHGREEGAKASGAEFLDAFIYHNYLIGDLPGTVRLGKQVVSWGESTFIQGGINSINPVDVTAFRRPGSEIKEGLIPVNMFYLSQNLTDNLSAEGFYQLQWQKTAIDNCGTFFSQTDVIADGCNGLPVGPILDQNAAARAGLSPFGVQLSNEGVVIPRARDRDARDGGQWGAALRWFAPELNSEFAGYFINYHSRQPYVSAISSAHAADLGFAPQLCGNLGVPAGACGGFLASPTGQSLAQAYRLGTSQYYIDYPEDIRLYGLSFSTSLPSGTTLAGEISYRPNMPLQISPVDLISAGIGVPALTPVLSSGAASLGNGQDVSGYRRKEVTQAQITATHFFDQVMNAERLTLIGEVGLTHIGGLEGKGGLRYGRSTAYGQGQLYPDNSLCTHTTNVQTPSNCNNDGFATSTSWGYRVRAIWDYNGVIPGVELHPNVAWSHDVKGYGPEPGFNEGSKSLSLGLDANYLNTYTASLSYTDFFGGAYNVNIDRDFVALSFGMSF</sequence>
<accession>A0A7Y8CBE8</accession>
<evidence type="ECO:0000313" key="2">
    <source>
        <dbReference type="EMBL" id="NWC12659.1"/>
    </source>
</evidence>
<evidence type="ECO:0000313" key="3">
    <source>
        <dbReference type="Proteomes" id="UP000517547"/>
    </source>
</evidence>
<comment type="caution">
    <text evidence="2">The sequence shown here is derived from an EMBL/GenBank/DDBJ whole genome shotgun (WGS) entry which is preliminary data.</text>
</comment>
<organism evidence="2 3">
    <name type="scientific">Pseudomonas gingeri</name>
    <dbReference type="NCBI Taxonomy" id="117681"/>
    <lineage>
        <taxon>Bacteria</taxon>
        <taxon>Pseudomonadati</taxon>
        <taxon>Pseudomonadota</taxon>
        <taxon>Gammaproteobacteria</taxon>
        <taxon>Pseudomonadales</taxon>
        <taxon>Pseudomonadaceae</taxon>
        <taxon>Pseudomonas</taxon>
    </lineage>
</organism>
<gene>
    <name evidence="2" type="ORF">HX845_03295</name>
</gene>